<evidence type="ECO:0000256" key="1">
    <source>
        <dbReference type="SAM" id="MobiDB-lite"/>
    </source>
</evidence>
<protein>
    <submittedName>
        <fullName>T cell antigen 2B1</fullName>
    </submittedName>
</protein>
<keyword id="KW-0903">Direct protein sequencing</keyword>
<reference key="1">
    <citation type="journal article" date="1995" name="J. Immunol.">
        <title>Identification of a candidate CD5 homologue in the amphibian Xenopus laevis.</title>
        <authorList>
            <person name="Jurgens J.B."/>
            <person name="Gartland L.A."/>
            <person name="Du Pasquier L."/>
            <person name="Horton J.D."/>
            <person name="Gobel T.W."/>
            <person name="Cooper M.D."/>
        </authorList>
    </citation>
    <scope>PROTEIN SEQUENCE</scope>
</reference>
<sequence>NKADPVSVRLGAKNPPCEGAVEIKS</sequence>
<dbReference type="AlphaFoldDB" id="Q9PRL7"/>
<feature type="region of interest" description="Disordered" evidence="1">
    <location>
        <begin position="1"/>
        <end position="25"/>
    </location>
</feature>
<accession>Q9PRL7</accession>
<proteinExistence type="evidence at protein level"/>
<name>Q9PRL7_XENLA</name>
<organism>
    <name type="scientific">Xenopus laevis</name>
    <name type="common">African clawed frog</name>
    <dbReference type="NCBI Taxonomy" id="8355"/>
    <lineage>
        <taxon>Eukaryota</taxon>
        <taxon>Metazoa</taxon>
        <taxon>Chordata</taxon>
        <taxon>Craniata</taxon>
        <taxon>Vertebrata</taxon>
        <taxon>Euteleostomi</taxon>
        <taxon>Amphibia</taxon>
        <taxon>Batrachia</taxon>
        <taxon>Anura</taxon>
        <taxon>Pipoidea</taxon>
        <taxon>Pipidae</taxon>
        <taxon>Xenopodinae</taxon>
        <taxon>Xenopus</taxon>
        <taxon>Xenopus</taxon>
    </lineage>
</organism>